<comment type="caution">
    <text evidence="2">The sequence shown here is derived from an EMBL/GenBank/DDBJ whole genome shotgun (WGS) entry which is preliminary data.</text>
</comment>
<sequence length="264" mass="30151">MSLAGVMERERGFSSQQLEILAKLQAADVIYLGETHDRLADHQSQLQIIEALYQRKEGKVAIAMEMFQRPDQKVLDLYINEEISEAELLVQTEYEQRWGFPWENYQAIAKYARTHRLPIIAINTPTEVSRKVARQGLDNLTPAETKYIPPASEIDLSNSEYRAKIKEIYQQHAAHSHGNSSSFERFFLTQVLWDETMAESITKFVKNNPKTQVIVLVGAGHVAYGYGIPSRVAKRLGKVSQSIVVFGEERSVESEKVADFIWNY</sequence>
<dbReference type="OrthoDB" id="9795827at2"/>
<reference evidence="2 3" key="2">
    <citation type="submission" date="2018-03" db="EMBL/GenBank/DDBJ databases">
        <title>The ancient ancestry and fast evolution of plastids.</title>
        <authorList>
            <person name="Moore K.R."/>
            <person name="Magnabosco C."/>
            <person name="Momper L."/>
            <person name="Gold D.A."/>
            <person name="Bosak T."/>
            <person name="Fournier G.P."/>
        </authorList>
    </citation>
    <scope>NUCLEOTIDE SEQUENCE [LARGE SCALE GENOMIC DNA]</scope>
    <source>
        <strain evidence="2 3">CCAP 1448/3</strain>
    </source>
</reference>
<gene>
    <name evidence="2" type="ORF">C7B64_03545</name>
</gene>
<protein>
    <recommendedName>
        <fullName evidence="1">Haem-binding uptake Tiki superfamily ChaN domain-containing protein</fullName>
    </recommendedName>
</protein>
<evidence type="ECO:0000313" key="3">
    <source>
        <dbReference type="Proteomes" id="UP000238762"/>
    </source>
</evidence>
<accession>A0A2T1C8F9</accession>
<dbReference type="Proteomes" id="UP000238762">
    <property type="component" value="Unassembled WGS sequence"/>
</dbReference>
<reference evidence="2 3" key="1">
    <citation type="submission" date="2018-02" db="EMBL/GenBank/DDBJ databases">
        <authorList>
            <person name="Cohen D.B."/>
            <person name="Kent A.D."/>
        </authorList>
    </citation>
    <scope>NUCLEOTIDE SEQUENCE [LARGE SCALE GENOMIC DNA]</scope>
    <source>
        <strain evidence="2 3">CCAP 1448/3</strain>
    </source>
</reference>
<dbReference type="SUPFAM" id="SSF159501">
    <property type="entry name" value="EreA/ChaN-like"/>
    <property type="match status" value="1"/>
</dbReference>
<name>A0A2T1C8F9_9CYAN</name>
<feature type="domain" description="Haem-binding uptake Tiki superfamily ChaN" evidence="1">
    <location>
        <begin position="21"/>
        <end position="232"/>
    </location>
</feature>
<dbReference type="EMBL" id="PVWJ01000011">
    <property type="protein sequence ID" value="PSB04550.1"/>
    <property type="molecule type" value="Genomic_DNA"/>
</dbReference>
<evidence type="ECO:0000313" key="2">
    <source>
        <dbReference type="EMBL" id="PSB04550.1"/>
    </source>
</evidence>
<dbReference type="Pfam" id="PF04187">
    <property type="entry name" value="Cofac_haem_bdg"/>
    <property type="match status" value="1"/>
</dbReference>
<evidence type="ECO:0000259" key="1">
    <source>
        <dbReference type="Pfam" id="PF04187"/>
    </source>
</evidence>
<keyword evidence="3" id="KW-1185">Reference proteome</keyword>
<dbReference type="AlphaFoldDB" id="A0A2T1C8F9"/>
<dbReference type="InterPro" id="IPR007314">
    <property type="entry name" value="Cofac_haem-bd_dom"/>
</dbReference>
<dbReference type="CDD" id="cd14727">
    <property type="entry name" value="ChanN-like"/>
    <property type="match status" value="1"/>
</dbReference>
<dbReference type="Gene3D" id="3.40.50.11550">
    <property type="match status" value="1"/>
</dbReference>
<proteinExistence type="predicted"/>
<organism evidence="2 3">
    <name type="scientific">Merismopedia glauca CCAP 1448/3</name>
    <dbReference type="NCBI Taxonomy" id="1296344"/>
    <lineage>
        <taxon>Bacteria</taxon>
        <taxon>Bacillati</taxon>
        <taxon>Cyanobacteriota</taxon>
        <taxon>Cyanophyceae</taxon>
        <taxon>Synechococcales</taxon>
        <taxon>Merismopediaceae</taxon>
        <taxon>Merismopedia</taxon>
    </lineage>
</organism>